<dbReference type="AlphaFoldDB" id="A0A8J3IAH7"/>
<sequence length="204" mass="22139">MLNFAYNSQDPNKIVPLIEATLRKELGAPTQLPCQVIHTGENGISVKGLLLDALNFSTTLFLIQFSLSLPRPFQLQVKIDRQGLGALLGSLTYSAPLAKPVGGEVSLEPPKIFGNSKFVGEAQTTVRLNASGALIKNANKLTQTESELGQYRFEIERYLKIIPQAPSPLLVVHSLPRKTGLIGLSATLNSKDFFELLAQVEAAL</sequence>
<dbReference type="EMBL" id="BNJF01000004">
    <property type="protein sequence ID" value="GHO49042.1"/>
    <property type="molecule type" value="Genomic_DNA"/>
</dbReference>
<comment type="caution">
    <text evidence="1">The sequence shown here is derived from an EMBL/GenBank/DDBJ whole genome shotgun (WGS) entry which is preliminary data.</text>
</comment>
<organism evidence="1 2">
    <name type="scientific">Ktedonospora formicarum</name>
    <dbReference type="NCBI Taxonomy" id="2778364"/>
    <lineage>
        <taxon>Bacteria</taxon>
        <taxon>Bacillati</taxon>
        <taxon>Chloroflexota</taxon>
        <taxon>Ktedonobacteria</taxon>
        <taxon>Ktedonobacterales</taxon>
        <taxon>Ktedonobacteraceae</taxon>
        <taxon>Ktedonospora</taxon>
    </lineage>
</organism>
<keyword evidence="2" id="KW-1185">Reference proteome</keyword>
<evidence type="ECO:0000313" key="2">
    <source>
        <dbReference type="Proteomes" id="UP000612362"/>
    </source>
</evidence>
<evidence type="ECO:0000313" key="1">
    <source>
        <dbReference type="EMBL" id="GHO49042.1"/>
    </source>
</evidence>
<accession>A0A8J3IAH7</accession>
<protein>
    <submittedName>
        <fullName evidence="1">Uncharacterized protein</fullName>
    </submittedName>
</protein>
<dbReference type="Proteomes" id="UP000612362">
    <property type="component" value="Unassembled WGS sequence"/>
</dbReference>
<dbReference type="RefSeq" id="WP_220198158.1">
    <property type="nucleotide sequence ID" value="NZ_BNJF01000004.1"/>
</dbReference>
<reference evidence="1" key="1">
    <citation type="submission" date="2020-10" db="EMBL/GenBank/DDBJ databases">
        <title>Taxonomic study of unclassified bacteria belonging to the class Ktedonobacteria.</title>
        <authorList>
            <person name="Yabe S."/>
            <person name="Wang C.M."/>
            <person name="Zheng Y."/>
            <person name="Sakai Y."/>
            <person name="Cavaletti L."/>
            <person name="Monciardini P."/>
            <person name="Donadio S."/>
        </authorList>
    </citation>
    <scope>NUCLEOTIDE SEQUENCE</scope>
    <source>
        <strain evidence="1">SOSP1-1</strain>
    </source>
</reference>
<gene>
    <name evidence="1" type="ORF">KSX_72050</name>
</gene>
<proteinExistence type="predicted"/>
<name>A0A8J3IAH7_9CHLR</name>